<feature type="transmembrane region" description="Helical" evidence="1">
    <location>
        <begin position="86"/>
        <end position="103"/>
    </location>
</feature>
<evidence type="ECO:0000256" key="1">
    <source>
        <dbReference type="SAM" id="Phobius"/>
    </source>
</evidence>
<gene>
    <name evidence="2" type="ORF">SAMN02745664_10235</name>
</gene>
<evidence type="ECO:0008006" key="4">
    <source>
        <dbReference type="Google" id="ProtNLM"/>
    </source>
</evidence>
<name>A0A1N7DQK2_9GAMM</name>
<dbReference type="AlphaFoldDB" id="A0A1N7DQK2"/>
<keyword evidence="1" id="KW-0472">Membrane</keyword>
<dbReference type="STRING" id="34061.B0189_05895"/>
<proteinExistence type="predicted"/>
<dbReference type="Proteomes" id="UP000187495">
    <property type="component" value="Unassembled WGS sequence"/>
</dbReference>
<protein>
    <recommendedName>
        <fullName evidence="4">Copper resistance protein D</fullName>
    </recommendedName>
</protein>
<feature type="transmembrane region" description="Helical" evidence="1">
    <location>
        <begin position="46"/>
        <end position="66"/>
    </location>
</feature>
<dbReference type="EMBL" id="FTNU01000002">
    <property type="protein sequence ID" value="SIR78069.1"/>
    <property type="molecule type" value="Genomic_DNA"/>
</dbReference>
<reference evidence="3" key="1">
    <citation type="submission" date="2017-01" db="EMBL/GenBank/DDBJ databases">
        <authorList>
            <person name="Varghese N."/>
            <person name="Submissions S."/>
        </authorList>
    </citation>
    <scope>NUCLEOTIDE SEQUENCE [LARGE SCALE GENOMIC DNA]</scope>
    <source>
        <strain evidence="3">DSM 21768</strain>
    </source>
</reference>
<dbReference type="RefSeq" id="WP_076554532.1">
    <property type="nucleotide sequence ID" value="NZ_FTNU01000002.1"/>
</dbReference>
<evidence type="ECO:0000313" key="2">
    <source>
        <dbReference type="EMBL" id="SIR78069.1"/>
    </source>
</evidence>
<keyword evidence="1" id="KW-1133">Transmembrane helix</keyword>
<feature type="transmembrane region" description="Helical" evidence="1">
    <location>
        <begin position="124"/>
        <end position="145"/>
    </location>
</feature>
<evidence type="ECO:0000313" key="3">
    <source>
        <dbReference type="Proteomes" id="UP000187495"/>
    </source>
</evidence>
<keyword evidence="3" id="KW-1185">Reference proteome</keyword>
<keyword evidence="1" id="KW-0812">Transmembrane</keyword>
<sequence length="148" mass="16724">MYRILLIVHIIAASIWVGVHLYLFVRLMPRFVRNQDVAAFLQFEKSYEPLGLLALAVQVIAGAYMLNAMVPMSQWLAPLGQLGGLIYAKLFWLLLTIITALHARLRVVVRFEKGVHDAKTMRLMMVHVGLICLWAIAFVVTGVAFRFG</sequence>
<accession>A0A1N7DQK2</accession>
<feature type="transmembrane region" description="Helical" evidence="1">
    <location>
        <begin position="6"/>
        <end position="25"/>
    </location>
</feature>
<organism evidence="2 3">
    <name type="scientific">Moraxella cuniculi DSM 21768</name>
    <dbReference type="NCBI Taxonomy" id="1122245"/>
    <lineage>
        <taxon>Bacteria</taxon>
        <taxon>Pseudomonadati</taxon>
        <taxon>Pseudomonadota</taxon>
        <taxon>Gammaproteobacteria</taxon>
        <taxon>Moraxellales</taxon>
        <taxon>Moraxellaceae</taxon>
        <taxon>Moraxella</taxon>
    </lineage>
</organism>